<dbReference type="InterPro" id="IPR005883">
    <property type="entry name" value="PilM"/>
</dbReference>
<dbReference type="Pfam" id="PF11104">
    <property type="entry name" value="PilM_2"/>
    <property type="match status" value="1"/>
</dbReference>
<name>A0A226WMJ2_CABSO</name>
<dbReference type="Proteomes" id="UP000214720">
    <property type="component" value="Unassembled WGS sequence"/>
</dbReference>
<dbReference type="Gene3D" id="3.30.1490.300">
    <property type="match status" value="1"/>
</dbReference>
<sequence length="336" mass="35841">MSMGTQTLLRGSVLTVRRRFAAGIDITEGAVRLVVVSKRLQANRPVCVERLEEILLEPGVVIGGDFIDRMAISAALREAISRLPARGTLRSLRCAMALPASATLTTRVPLARLAQTSEMSISAAAGRDPRGLLEPAVLAEAERVAGIERGALAVDWSIQALENGGAEVSIAATGRQYVESRVETAAAANIVLSAIDGEPGAALRALRYSAAMEIDPLERFVACWVESAGLHAWLVGEEGVENEVRYPSPEYSSATEALTDLVGDELPVHWIYIGGDIELLNRAGVSTPMLAALFDCPVMPFECAPFCNGAQRVNERLAHSPLFAVAMGLALREVMP</sequence>
<proteinExistence type="predicted"/>
<accession>A0A226WMJ2</accession>
<dbReference type="Gene3D" id="3.30.420.40">
    <property type="match status" value="1"/>
</dbReference>
<dbReference type="EMBL" id="MTHB01000288">
    <property type="protein sequence ID" value="OXC72019.1"/>
    <property type="molecule type" value="Genomic_DNA"/>
</dbReference>
<evidence type="ECO:0000313" key="1">
    <source>
        <dbReference type="EMBL" id="OXC72019.1"/>
    </source>
</evidence>
<evidence type="ECO:0000313" key="2">
    <source>
        <dbReference type="Proteomes" id="UP000214720"/>
    </source>
</evidence>
<protein>
    <submittedName>
        <fullName evidence="1">Type IV pilus biogenesis protein PilM</fullName>
    </submittedName>
</protein>
<organism evidence="1 2">
    <name type="scientific">Caballeronia sordidicola</name>
    <name type="common">Burkholderia sordidicola</name>
    <dbReference type="NCBI Taxonomy" id="196367"/>
    <lineage>
        <taxon>Bacteria</taxon>
        <taxon>Pseudomonadati</taxon>
        <taxon>Pseudomonadota</taxon>
        <taxon>Betaproteobacteria</taxon>
        <taxon>Burkholderiales</taxon>
        <taxon>Burkholderiaceae</taxon>
        <taxon>Caballeronia</taxon>
    </lineage>
</organism>
<gene>
    <name evidence="1" type="ORF">BSU04_44355</name>
</gene>
<comment type="caution">
    <text evidence="1">The sequence shown here is derived from an EMBL/GenBank/DDBJ whole genome shotgun (WGS) entry which is preliminary data.</text>
</comment>
<reference evidence="2" key="1">
    <citation type="submission" date="2017-01" db="EMBL/GenBank/DDBJ databases">
        <title>Genome Analysis of Deinococcus marmoris KOPRI26562.</title>
        <authorList>
            <person name="Kim J.H."/>
            <person name="Oh H.-M."/>
        </authorList>
    </citation>
    <scope>NUCLEOTIDE SEQUENCE [LARGE SCALE GENOMIC DNA]</scope>
    <source>
        <strain evidence="2">PAMC 26633</strain>
    </source>
</reference>
<dbReference type="AlphaFoldDB" id="A0A226WMJ2"/>